<keyword evidence="1" id="KW-0175">Coiled coil</keyword>
<keyword evidence="5" id="KW-1185">Reference proteome</keyword>
<dbReference type="SUPFAM" id="SSF64268">
    <property type="entry name" value="PX domain"/>
    <property type="match status" value="1"/>
</dbReference>
<feature type="domain" description="FAM50A/XAP5 C-terminal" evidence="3">
    <location>
        <begin position="118"/>
        <end position="258"/>
    </location>
</feature>
<dbReference type="GO" id="GO:0006325">
    <property type="term" value="P:chromatin organization"/>
    <property type="evidence" value="ECO:0007669"/>
    <property type="project" value="TreeGrafter"/>
</dbReference>
<gene>
    <name evidence="4" type="ORF">PACLA_8A055175</name>
</gene>
<dbReference type="InterPro" id="IPR048337">
    <property type="entry name" value="FAM50A/XAP5_C"/>
</dbReference>
<dbReference type="GO" id="GO:0035091">
    <property type="term" value="F:phosphatidylinositol binding"/>
    <property type="evidence" value="ECO:0007669"/>
    <property type="project" value="InterPro"/>
</dbReference>
<dbReference type="Proteomes" id="UP001152795">
    <property type="component" value="Unassembled WGS sequence"/>
</dbReference>
<dbReference type="PANTHER" id="PTHR12722">
    <property type="entry name" value="XAP-5 PROTEIN-RELATED"/>
    <property type="match status" value="1"/>
</dbReference>
<dbReference type="PANTHER" id="PTHR12722:SF0">
    <property type="entry name" value="PROTEIN FAM50A"/>
    <property type="match status" value="1"/>
</dbReference>
<dbReference type="OrthoDB" id="1562195at2759"/>
<organism evidence="4 5">
    <name type="scientific">Paramuricea clavata</name>
    <name type="common">Red gorgonian</name>
    <name type="synonym">Violescent sea-whip</name>
    <dbReference type="NCBI Taxonomy" id="317549"/>
    <lineage>
        <taxon>Eukaryota</taxon>
        <taxon>Metazoa</taxon>
        <taxon>Cnidaria</taxon>
        <taxon>Anthozoa</taxon>
        <taxon>Octocorallia</taxon>
        <taxon>Malacalcyonacea</taxon>
        <taxon>Plexauridae</taxon>
        <taxon>Paramuricea</taxon>
    </lineage>
</organism>
<reference evidence="4" key="1">
    <citation type="submission" date="2020-04" db="EMBL/GenBank/DDBJ databases">
        <authorList>
            <person name="Alioto T."/>
            <person name="Alioto T."/>
            <person name="Gomez Garrido J."/>
        </authorList>
    </citation>
    <scope>NUCLEOTIDE SEQUENCE</scope>
    <source>
        <strain evidence="4">A484AB</strain>
    </source>
</reference>
<dbReference type="InterPro" id="IPR007005">
    <property type="entry name" value="XAP5"/>
</dbReference>
<feature type="coiled-coil region" evidence="1">
    <location>
        <begin position="94"/>
        <end position="121"/>
    </location>
</feature>
<protein>
    <submittedName>
        <fullName evidence="4">FAM50A-like</fullName>
    </submittedName>
</protein>
<proteinExistence type="predicted"/>
<name>A0A6S7IA40_PARCT</name>
<accession>A0A6S7IA40</accession>
<dbReference type="Pfam" id="PF04921">
    <property type="entry name" value="XAP5"/>
    <property type="match status" value="1"/>
</dbReference>
<dbReference type="InterPro" id="IPR036871">
    <property type="entry name" value="PX_dom_sf"/>
</dbReference>
<evidence type="ECO:0000256" key="1">
    <source>
        <dbReference type="SAM" id="Coils"/>
    </source>
</evidence>
<dbReference type="Gene3D" id="3.30.1520.10">
    <property type="entry name" value="Phox-like domain"/>
    <property type="match status" value="1"/>
</dbReference>
<evidence type="ECO:0000313" key="4">
    <source>
        <dbReference type="EMBL" id="CAB4015544.1"/>
    </source>
</evidence>
<evidence type="ECO:0000259" key="3">
    <source>
        <dbReference type="Pfam" id="PF04921"/>
    </source>
</evidence>
<sequence length="263" mass="31188">MNNNEDTLSVVSSSYPRSLKSGLNGSPTMASGRYPTSDAASFSTSMGRFDTCILGRQIVEPQKRHTLYKIEVDGGFKKWVIYRRYRDFILLNKKEGERQERERLRQEWVEMQEKIKKEDIEITYSYWDGSGHRRKLIMKKGNSIQQFLQKCLEQLRKDFTELKPVTTEQVMYVKEDLIIPQHYTFYDFIVNKARGKSGPLFNFDVHEDIRLTNDATIEKDESHAGKVCLRTWYERNKHIFPASRWEPYDPEKKWSKYTISEKK</sequence>
<dbReference type="EMBL" id="CACRXK020008758">
    <property type="protein sequence ID" value="CAB4015544.1"/>
    <property type="molecule type" value="Genomic_DNA"/>
</dbReference>
<dbReference type="AlphaFoldDB" id="A0A6S7IA40"/>
<feature type="region of interest" description="Disordered" evidence="2">
    <location>
        <begin position="1"/>
        <end position="38"/>
    </location>
</feature>
<feature type="compositionally biased region" description="Polar residues" evidence="2">
    <location>
        <begin position="1"/>
        <end position="29"/>
    </location>
</feature>
<evidence type="ECO:0000313" key="5">
    <source>
        <dbReference type="Proteomes" id="UP001152795"/>
    </source>
</evidence>
<dbReference type="GO" id="GO:0005634">
    <property type="term" value="C:nucleus"/>
    <property type="evidence" value="ECO:0007669"/>
    <property type="project" value="InterPro"/>
</dbReference>
<evidence type="ECO:0000256" key="2">
    <source>
        <dbReference type="SAM" id="MobiDB-lite"/>
    </source>
</evidence>
<comment type="caution">
    <text evidence="4">The sequence shown here is derived from an EMBL/GenBank/DDBJ whole genome shotgun (WGS) entry which is preliminary data.</text>
</comment>